<dbReference type="STRING" id="300112.A0A4S2JMJ3"/>
<proteinExistence type="predicted"/>
<comment type="caution">
    <text evidence="1">The sequence shown here is derived from an EMBL/GenBank/DDBJ whole genome shotgun (WGS) entry which is preliminary data.</text>
</comment>
<sequence>MYIFQLLDLETRLLNVSFEDPNELWSALFEGEIPEFEPLIKIEKRNNEDLKRFIAIYKTPCFDRHHSLLNWILFETARVFVTICENMRNNEIVKEADAAIESGIEYVKINWLPQDKQTLSASTLAGVSTSQESGVEMKTRRPKPIKKQCTSVLEEARILFIAGKKCKVYIIEIVQLNIITFASPCVHFNVTSVIYVCAYITFYYFGNYFNCAEKATHIDWLPQGKQTLAALREAGVSILQGSSLNKNCRYPRHSPNIARRRKPVEKEYTSVLEKARILFIMGKKRQGRCLATIYLKI</sequence>
<dbReference type="Proteomes" id="UP000310200">
    <property type="component" value="Unassembled WGS sequence"/>
</dbReference>
<dbReference type="EMBL" id="QBLH01003556">
    <property type="protein sequence ID" value="TGZ37411.1"/>
    <property type="molecule type" value="Genomic_DNA"/>
</dbReference>
<organism evidence="1 2">
    <name type="scientific">Temnothorax longispinosus</name>
    <dbReference type="NCBI Taxonomy" id="300112"/>
    <lineage>
        <taxon>Eukaryota</taxon>
        <taxon>Metazoa</taxon>
        <taxon>Ecdysozoa</taxon>
        <taxon>Arthropoda</taxon>
        <taxon>Hexapoda</taxon>
        <taxon>Insecta</taxon>
        <taxon>Pterygota</taxon>
        <taxon>Neoptera</taxon>
        <taxon>Endopterygota</taxon>
        <taxon>Hymenoptera</taxon>
        <taxon>Apocrita</taxon>
        <taxon>Aculeata</taxon>
        <taxon>Formicoidea</taxon>
        <taxon>Formicidae</taxon>
        <taxon>Myrmicinae</taxon>
        <taxon>Temnothorax</taxon>
    </lineage>
</organism>
<dbReference type="AlphaFoldDB" id="A0A4S2JMJ3"/>
<reference evidence="1 2" key="1">
    <citation type="journal article" date="2019" name="Philos. Trans. R. Soc. Lond., B, Biol. Sci.">
        <title>Ant behaviour and brain gene expression of defending hosts depend on the ecological success of the intruding social parasite.</title>
        <authorList>
            <person name="Kaur R."/>
            <person name="Stoldt M."/>
            <person name="Jongepier E."/>
            <person name="Feldmeyer B."/>
            <person name="Menzel F."/>
            <person name="Bornberg-Bauer E."/>
            <person name="Foitzik S."/>
        </authorList>
    </citation>
    <scope>NUCLEOTIDE SEQUENCE [LARGE SCALE GENOMIC DNA]</scope>
    <source>
        <tissue evidence="1">Whole body</tissue>
    </source>
</reference>
<keyword evidence="2" id="KW-1185">Reference proteome</keyword>
<protein>
    <submittedName>
        <fullName evidence="1">Uncharacterized protein</fullName>
    </submittedName>
</protein>
<evidence type="ECO:0000313" key="1">
    <source>
        <dbReference type="EMBL" id="TGZ37411.1"/>
    </source>
</evidence>
<accession>A0A4S2JMJ3</accession>
<name>A0A4S2JMJ3_9HYME</name>
<gene>
    <name evidence="1" type="ORF">DBV15_10595</name>
</gene>
<evidence type="ECO:0000313" key="2">
    <source>
        <dbReference type="Proteomes" id="UP000310200"/>
    </source>
</evidence>